<dbReference type="AlphaFoldDB" id="A0A2G4R7W8"/>
<protein>
    <recommendedName>
        <fullName evidence="3">Sel1 repeat family protein</fullName>
    </recommendedName>
</protein>
<gene>
    <name evidence="1" type="ORF">CSR02_15720</name>
</gene>
<keyword evidence="2" id="KW-1185">Reference proteome</keyword>
<evidence type="ECO:0000313" key="1">
    <source>
        <dbReference type="EMBL" id="PHY92650.1"/>
    </source>
</evidence>
<dbReference type="Proteomes" id="UP000228751">
    <property type="component" value="Unassembled WGS sequence"/>
</dbReference>
<evidence type="ECO:0000313" key="2">
    <source>
        <dbReference type="Proteomes" id="UP000228751"/>
    </source>
</evidence>
<proteinExistence type="predicted"/>
<dbReference type="InterPro" id="IPR011990">
    <property type="entry name" value="TPR-like_helical_dom_sf"/>
</dbReference>
<sequence>MLGWFLQKIYDRRQTKYDFSAMAAKEIYDKKLMGAAAYQASRGDPIAARKLAQIYAVSSAFFPACFWFNQAVAGGDNESLRDLAELHFVFASRPYEKRFLDTEVPNLDRALSLADRGVIHKVHGCLSLKAKILQKIARPGNTTDDTLFLEACSLAAQNEEDDWARMVMILACKASKDVALQGKTKEDAIAYWLQRGKPAPLSSVCMAKLILAGSITGDPLPYMKFAAEKGNSDGLYLFGKHLILVEKEISKGESLLRKAIRQNHIEASAFLADFKASQTNDPASQLEADTLYKEASDKGHLGARTIMAIRGLMDQSRGIPRDKCLQIIRECCKRNVPSALLFAKRHALKV</sequence>
<comment type="caution">
    <text evidence="1">The sequence shown here is derived from an EMBL/GenBank/DDBJ whole genome shotgun (WGS) entry which is preliminary data.</text>
</comment>
<name>A0A2G4R7W8_9PROT</name>
<evidence type="ECO:0008006" key="3">
    <source>
        <dbReference type="Google" id="ProtNLM"/>
    </source>
</evidence>
<dbReference type="EMBL" id="PEBQ01000211">
    <property type="protein sequence ID" value="PHY92650.1"/>
    <property type="molecule type" value="Genomic_DNA"/>
</dbReference>
<dbReference type="SUPFAM" id="SSF81901">
    <property type="entry name" value="HCP-like"/>
    <property type="match status" value="1"/>
</dbReference>
<organism evidence="1 2">
    <name type="scientific">Acetobacter pomorum</name>
    <dbReference type="NCBI Taxonomy" id="65959"/>
    <lineage>
        <taxon>Bacteria</taxon>
        <taxon>Pseudomonadati</taxon>
        <taxon>Pseudomonadota</taxon>
        <taxon>Alphaproteobacteria</taxon>
        <taxon>Acetobacterales</taxon>
        <taxon>Acetobacteraceae</taxon>
        <taxon>Acetobacter</taxon>
    </lineage>
</organism>
<accession>A0A2G4R7W8</accession>
<dbReference type="Gene3D" id="1.25.40.10">
    <property type="entry name" value="Tetratricopeptide repeat domain"/>
    <property type="match status" value="1"/>
</dbReference>
<reference evidence="1 2" key="1">
    <citation type="submission" date="2017-10" db="EMBL/GenBank/DDBJ databases">
        <title>Genomic analysis of the genus Acetobacter.</title>
        <authorList>
            <person name="Kim K.H."/>
            <person name="Chun B.H."/>
            <person name="Son A.R."/>
            <person name="Jeon C.O."/>
        </authorList>
    </citation>
    <scope>NUCLEOTIDE SEQUENCE [LARGE SCALE GENOMIC DNA]</scope>
    <source>
        <strain evidence="1 2">LHT 2458</strain>
    </source>
</reference>
<dbReference type="RefSeq" id="WP_099542320.1">
    <property type="nucleotide sequence ID" value="NZ_PEBQ01000211.1"/>
</dbReference>